<feature type="transmembrane region" description="Helical" evidence="9">
    <location>
        <begin position="513"/>
        <end position="532"/>
    </location>
</feature>
<feature type="compositionally biased region" description="Basic residues" evidence="8">
    <location>
        <begin position="164"/>
        <end position="173"/>
    </location>
</feature>
<dbReference type="InterPro" id="IPR050186">
    <property type="entry name" value="TPT_transporter"/>
</dbReference>
<feature type="transmembrane region" description="Helical" evidence="9">
    <location>
        <begin position="325"/>
        <end position="349"/>
    </location>
</feature>
<proteinExistence type="inferred from homology"/>
<feature type="transmembrane region" description="Helical" evidence="9">
    <location>
        <begin position="381"/>
        <end position="406"/>
    </location>
</feature>
<evidence type="ECO:0000313" key="12">
    <source>
        <dbReference type="Proteomes" id="UP000799757"/>
    </source>
</evidence>
<evidence type="ECO:0000256" key="6">
    <source>
        <dbReference type="ARBA" id="ARBA00022989"/>
    </source>
</evidence>
<comment type="subcellular location">
    <subcellularLocation>
        <location evidence="2">Endoplasmic reticulum membrane</location>
        <topology evidence="2">Multi-pass membrane protein</topology>
    </subcellularLocation>
</comment>
<organism evidence="11 12">
    <name type="scientific">Melanomma pulvis-pyrius CBS 109.77</name>
    <dbReference type="NCBI Taxonomy" id="1314802"/>
    <lineage>
        <taxon>Eukaryota</taxon>
        <taxon>Fungi</taxon>
        <taxon>Dikarya</taxon>
        <taxon>Ascomycota</taxon>
        <taxon>Pezizomycotina</taxon>
        <taxon>Dothideomycetes</taxon>
        <taxon>Pleosporomycetidae</taxon>
        <taxon>Pleosporales</taxon>
        <taxon>Melanommataceae</taxon>
        <taxon>Melanomma</taxon>
    </lineage>
</organism>
<feature type="transmembrane region" description="Helical" evidence="9">
    <location>
        <begin position="418"/>
        <end position="436"/>
    </location>
</feature>
<evidence type="ECO:0000256" key="2">
    <source>
        <dbReference type="ARBA" id="ARBA00004477"/>
    </source>
</evidence>
<evidence type="ECO:0000256" key="4">
    <source>
        <dbReference type="ARBA" id="ARBA00011182"/>
    </source>
</evidence>
<keyword evidence="7 9" id="KW-0472">Membrane</keyword>
<reference evidence="11" key="1">
    <citation type="journal article" date="2020" name="Stud. Mycol.">
        <title>101 Dothideomycetes genomes: a test case for predicting lifestyles and emergence of pathogens.</title>
        <authorList>
            <person name="Haridas S."/>
            <person name="Albert R."/>
            <person name="Binder M."/>
            <person name="Bloem J."/>
            <person name="Labutti K."/>
            <person name="Salamov A."/>
            <person name="Andreopoulos B."/>
            <person name="Baker S."/>
            <person name="Barry K."/>
            <person name="Bills G."/>
            <person name="Bluhm B."/>
            <person name="Cannon C."/>
            <person name="Castanera R."/>
            <person name="Culley D."/>
            <person name="Daum C."/>
            <person name="Ezra D."/>
            <person name="Gonzalez J."/>
            <person name="Henrissat B."/>
            <person name="Kuo A."/>
            <person name="Liang C."/>
            <person name="Lipzen A."/>
            <person name="Lutzoni F."/>
            <person name="Magnuson J."/>
            <person name="Mondo S."/>
            <person name="Nolan M."/>
            <person name="Ohm R."/>
            <person name="Pangilinan J."/>
            <person name="Park H.-J."/>
            <person name="Ramirez L."/>
            <person name="Alfaro M."/>
            <person name="Sun H."/>
            <person name="Tritt A."/>
            <person name="Yoshinaga Y."/>
            <person name="Zwiers L.-H."/>
            <person name="Turgeon B."/>
            <person name="Goodwin S."/>
            <person name="Spatafora J."/>
            <person name="Crous P."/>
            <person name="Grigoriev I."/>
        </authorList>
    </citation>
    <scope>NUCLEOTIDE SEQUENCE</scope>
    <source>
        <strain evidence="11">CBS 109.77</strain>
    </source>
</reference>
<accession>A0A6A6XFY1</accession>
<feature type="domain" description="Sugar phosphate transporter" evidence="10">
    <location>
        <begin position="208"/>
        <end position="526"/>
    </location>
</feature>
<feature type="transmembrane region" description="Helical" evidence="9">
    <location>
        <begin position="456"/>
        <end position="473"/>
    </location>
</feature>
<dbReference type="AlphaFoldDB" id="A0A6A6XFY1"/>
<feature type="region of interest" description="Disordered" evidence="8">
    <location>
        <begin position="72"/>
        <end position="173"/>
    </location>
</feature>
<evidence type="ECO:0000256" key="8">
    <source>
        <dbReference type="SAM" id="MobiDB-lite"/>
    </source>
</evidence>
<feature type="transmembrane region" description="Helical" evidence="9">
    <location>
        <begin position="356"/>
        <end position="375"/>
    </location>
</feature>
<evidence type="ECO:0000313" key="11">
    <source>
        <dbReference type="EMBL" id="KAF2795342.1"/>
    </source>
</evidence>
<evidence type="ECO:0000256" key="3">
    <source>
        <dbReference type="ARBA" id="ARBA00010425"/>
    </source>
</evidence>
<comment type="similarity">
    <text evidence="3">Belongs to the TPT transporter family. SLC35D subfamily.</text>
</comment>
<keyword evidence="6 9" id="KW-1133">Transmembrane helix</keyword>
<feature type="compositionally biased region" description="Basic and acidic residues" evidence="8">
    <location>
        <begin position="126"/>
        <end position="150"/>
    </location>
</feature>
<feature type="region of interest" description="Disordered" evidence="8">
    <location>
        <begin position="557"/>
        <end position="609"/>
    </location>
</feature>
<feature type="transmembrane region" description="Helical" evidence="9">
    <location>
        <begin position="299"/>
        <end position="319"/>
    </location>
</feature>
<feature type="compositionally biased region" description="Low complexity" evidence="8">
    <location>
        <begin position="39"/>
        <end position="51"/>
    </location>
</feature>
<feature type="transmembrane region" description="Helical" evidence="9">
    <location>
        <begin position="204"/>
        <end position="224"/>
    </location>
</feature>
<name>A0A6A6XFY1_9PLEO</name>
<gene>
    <name evidence="11" type="ORF">K505DRAFT_336144</name>
</gene>
<dbReference type="OrthoDB" id="18894at2759"/>
<keyword evidence="12" id="KW-1185">Reference proteome</keyword>
<dbReference type="GO" id="GO:0005789">
    <property type="term" value="C:endoplasmic reticulum membrane"/>
    <property type="evidence" value="ECO:0007669"/>
    <property type="project" value="UniProtKB-SubCell"/>
</dbReference>
<evidence type="ECO:0000256" key="7">
    <source>
        <dbReference type="ARBA" id="ARBA00023136"/>
    </source>
</evidence>
<evidence type="ECO:0000256" key="5">
    <source>
        <dbReference type="ARBA" id="ARBA00022692"/>
    </source>
</evidence>
<feature type="transmembrane region" description="Helical" evidence="9">
    <location>
        <begin position="485"/>
        <end position="507"/>
    </location>
</feature>
<dbReference type="InterPro" id="IPR004853">
    <property type="entry name" value="Sugar_P_trans_dom"/>
</dbReference>
<comment type="subunit">
    <text evidence="4">Homooligomer.</text>
</comment>
<dbReference type="Pfam" id="PF03151">
    <property type="entry name" value="TPT"/>
    <property type="match status" value="1"/>
</dbReference>
<feature type="region of interest" description="Disordered" evidence="8">
    <location>
        <begin position="36"/>
        <end position="56"/>
    </location>
</feature>
<evidence type="ECO:0000256" key="9">
    <source>
        <dbReference type="SAM" id="Phobius"/>
    </source>
</evidence>
<feature type="transmembrane region" description="Helical" evidence="9">
    <location>
        <begin position="244"/>
        <end position="267"/>
    </location>
</feature>
<evidence type="ECO:0000256" key="1">
    <source>
        <dbReference type="ARBA" id="ARBA00003420"/>
    </source>
</evidence>
<keyword evidence="5 9" id="KW-0812">Transmembrane</keyword>
<sequence>MTADQVNVARWLHDQQQADQFTALPDSLHPADAFPLATISNPPSSSASDILSSDDDAGHLHVSRADVIALVHPPTPSMDEQPATNSTRRRSSSLVGAPGASKTDTKKHRRQREDHIPEEEDISGSDSDRSDSSDRTESTDLELDNMRSDDGLEDDEETGLTGRDRRRRRRRKRRNTHLDQRIVEDVKFTKEEEKLADQNLLHTMLINAALIGLWYLFSISISVYNKWMFKEEKGDGQTENIFPFPLFTTCLHMIVQFTLASLVLFLIPSLRPRHDSLNPHAAGTRMESVDAKKPLMTRWFYLSRIGPCGVATGMDIGLGNTSLKFISLTFFTMCKSSALGFVLIFAFLFRLEQPSWRLVIIILIMTVGVVMMVAGEAAFHALGFILVMASACSSGFRWSLTQILLLRNPATANPFSSIFFLAPVMFLSLFVLAVPVEGFPALIEGLSRLVEMKGKLLGVGILIFPGVLAFLMTSSEFALLKRTSVVTLSICGIFKEVVTITTANFIFNDPLTPINLTGLLITIVSIGGYNYMKIKKMRDDARMKAHISAQEEYAPVLTRDPDGGSAARGSSSRNPVRNNLILAPGVSADLPAIDSPTRASPVKRPEDLE</sequence>
<feature type="compositionally biased region" description="Low complexity" evidence="8">
    <location>
        <begin position="563"/>
        <end position="573"/>
    </location>
</feature>
<dbReference type="PANTHER" id="PTHR11132">
    <property type="entry name" value="SOLUTE CARRIER FAMILY 35"/>
    <property type="match status" value="1"/>
</dbReference>
<evidence type="ECO:0000259" key="10">
    <source>
        <dbReference type="Pfam" id="PF03151"/>
    </source>
</evidence>
<protein>
    <submittedName>
        <fullName evidence="11">TPT-domain-containing protein</fullName>
    </submittedName>
</protein>
<dbReference type="EMBL" id="MU001862">
    <property type="protein sequence ID" value="KAF2795342.1"/>
    <property type="molecule type" value="Genomic_DNA"/>
</dbReference>
<comment type="function">
    <text evidence="1">Involved in the import of GDP-mannose from the cytoplasm into the Golgi lumen.</text>
</comment>
<dbReference type="Proteomes" id="UP000799757">
    <property type="component" value="Unassembled WGS sequence"/>
</dbReference>